<evidence type="ECO:0000256" key="6">
    <source>
        <dbReference type="HAMAP-Rule" id="MF_02069"/>
    </source>
</evidence>
<dbReference type="GO" id="GO:0008270">
    <property type="term" value="F:zinc ion binding"/>
    <property type="evidence" value="ECO:0007669"/>
    <property type="project" value="UniProtKB-UniRule"/>
</dbReference>
<dbReference type="HAMAP" id="MF_02069">
    <property type="entry name" value="TarJ"/>
    <property type="match status" value="1"/>
</dbReference>
<comment type="caution">
    <text evidence="9">The sequence shown here is derived from an EMBL/GenBank/DDBJ whole genome shotgun (WGS) entry which is preliminary data.</text>
</comment>
<comment type="function">
    <text evidence="6">Catalyzes the NADPH dependent reduction of D-ribulose 5-phosphate to D-ribitol 5-phosphate.</text>
</comment>
<dbReference type="SUPFAM" id="SSF51735">
    <property type="entry name" value="NAD(P)-binding Rossmann-fold domains"/>
    <property type="match status" value="1"/>
</dbReference>
<evidence type="ECO:0000256" key="1">
    <source>
        <dbReference type="ARBA" id="ARBA00001947"/>
    </source>
</evidence>
<comment type="catalytic activity">
    <reaction evidence="6">
        <text>D-ribitol 5-phosphate + NADP(+) = D-ribulose 5-phosphate + NADPH + H(+)</text>
        <dbReference type="Rhea" id="RHEA:19921"/>
        <dbReference type="ChEBI" id="CHEBI:15378"/>
        <dbReference type="ChEBI" id="CHEBI:57695"/>
        <dbReference type="ChEBI" id="CHEBI:57783"/>
        <dbReference type="ChEBI" id="CHEBI:58121"/>
        <dbReference type="ChEBI" id="CHEBI:58349"/>
        <dbReference type="EC" id="1.1.1.405"/>
    </reaction>
</comment>
<dbReference type="GO" id="GO:0071555">
    <property type="term" value="P:cell wall organization"/>
    <property type="evidence" value="ECO:0007669"/>
    <property type="project" value="UniProtKB-KW"/>
</dbReference>
<dbReference type="Pfam" id="PF00107">
    <property type="entry name" value="ADH_zinc_N"/>
    <property type="match status" value="1"/>
</dbReference>
<proteinExistence type="inferred from homology"/>
<comment type="similarity">
    <text evidence="2 6">Belongs to the zinc-containing alcohol dehydrogenase family.</text>
</comment>
<evidence type="ECO:0000256" key="4">
    <source>
        <dbReference type="ARBA" id="ARBA00022833"/>
    </source>
</evidence>
<dbReference type="Gene3D" id="3.90.180.10">
    <property type="entry name" value="Medium-chain alcohol dehydrogenases, catalytic domain"/>
    <property type="match status" value="1"/>
</dbReference>
<dbReference type="EMBL" id="NGJU01000008">
    <property type="protein sequence ID" value="RST96119.1"/>
    <property type="molecule type" value="Genomic_DNA"/>
</dbReference>
<evidence type="ECO:0000256" key="3">
    <source>
        <dbReference type="ARBA" id="ARBA00022723"/>
    </source>
</evidence>
<dbReference type="SUPFAM" id="SSF50129">
    <property type="entry name" value="GroES-like"/>
    <property type="match status" value="1"/>
</dbReference>
<protein>
    <recommendedName>
        <fullName evidence="6">Ribulose-5-phosphate reductase</fullName>
        <shortName evidence="6">Ribulose-5-P reductase</shortName>
        <ecNumber evidence="6">1.1.1.405</ecNumber>
    </recommendedName>
    <alternativeName>
        <fullName evidence="6">Ribitol-5-phosphate dehydrogenase</fullName>
    </alternativeName>
</protein>
<dbReference type="Pfam" id="PF08240">
    <property type="entry name" value="ADH_N"/>
    <property type="match status" value="1"/>
</dbReference>
<dbReference type="RefSeq" id="WP_126779449.1">
    <property type="nucleotide sequence ID" value="NZ_NGJU01000008.1"/>
</dbReference>
<keyword evidence="10" id="KW-1185">Reference proteome</keyword>
<accession>A0A429ZR46</accession>
<keyword evidence="3 6" id="KW-0479">Metal-binding</keyword>
<keyword evidence="6" id="KW-0961">Cell wall biogenesis/degradation</keyword>
<sequence length="341" mass="38876">MLNQVYRLVSPRQFEVQIVNEPMSDETIIVRPTYLSICMADQRYFTGERDKKVMAKKLPMSLIHEGVGKVIYDPKGEYKKGDRVIMVPNTPMESDPIINENYLKTSKFRSSGYDGYTQDYVFLRRDRAVLVPEGVEEPVAAYMELFSVAMHAITRMEAKRNGNQKVYGVWGDGSLGYLTSLILKYLYPEAQVNVFGKNSQKLDYFSFADNVYYIDEIPPEMELDHVFECVGGRGSRSAIEQAIQFIKPEGTISLLGVTEYPVEIDTRLVLEKGLTLFGSSRSGRQDFQNSVDFISQHEPVQAYLNNLIGKVITIEKVSDIIQAFEFDLGNAWGKTIMKWEI</sequence>
<evidence type="ECO:0000256" key="2">
    <source>
        <dbReference type="ARBA" id="ARBA00008072"/>
    </source>
</evidence>
<organism evidence="9 10">
    <name type="scientific">Vagococcus salmoninarum</name>
    <dbReference type="NCBI Taxonomy" id="2739"/>
    <lineage>
        <taxon>Bacteria</taxon>
        <taxon>Bacillati</taxon>
        <taxon>Bacillota</taxon>
        <taxon>Bacilli</taxon>
        <taxon>Lactobacillales</taxon>
        <taxon>Enterococcaceae</taxon>
        <taxon>Vagococcus</taxon>
    </lineage>
</organism>
<dbReference type="PANTHER" id="PTHR43350:SF19">
    <property type="entry name" value="D-GULOSIDE 3-DEHYDROGENASE"/>
    <property type="match status" value="1"/>
</dbReference>
<gene>
    <name evidence="6" type="primary">tarJ</name>
    <name evidence="9" type="ORF">CBF35_06905</name>
</gene>
<dbReference type="InterPro" id="IPR034710">
    <property type="entry name" value="TarJ"/>
</dbReference>
<keyword evidence="5 6" id="KW-0560">Oxidoreductase</keyword>
<dbReference type="GO" id="GO:1902012">
    <property type="term" value="P:poly(ribitol phosphate) teichoic acid biosynthetic process"/>
    <property type="evidence" value="ECO:0007669"/>
    <property type="project" value="UniProtKB-UniRule"/>
</dbReference>
<evidence type="ECO:0000256" key="5">
    <source>
        <dbReference type="ARBA" id="ARBA00023002"/>
    </source>
</evidence>
<keyword evidence="4 6" id="KW-0862">Zinc</keyword>
<feature type="binding site" evidence="6">
    <location>
        <position position="65"/>
    </location>
    <ligand>
        <name>Zn(2+)</name>
        <dbReference type="ChEBI" id="CHEBI:29105"/>
        <note>catalytic</note>
    </ligand>
</feature>
<evidence type="ECO:0000259" key="7">
    <source>
        <dbReference type="Pfam" id="PF00107"/>
    </source>
</evidence>
<dbReference type="OrthoDB" id="1700359at2"/>
<keyword evidence="6" id="KW-0777">Teichoic acid biosynthesis</keyword>
<dbReference type="GeneID" id="98568094"/>
<dbReference type="InterPro" id="IPR013149">
    <property type="entry name" value="ADH-like_C"/>
</dbReference>
<dbReference type="UniPathway" id="UPA00790"/>
<comment type="pathway">
    <text evidence="6">Cell wall biogenesis; poly(ribitol phosphate) teichoic acid biosynthesis.</text>
</comment>
<dbReference type="EC" id="1.1.1.405" evidence="6"/>
<name>A0A429ZR46_9ENTE</name>
<evidence type="ECO:0000313" key="9">
    <source>
        <dbReference type="EMBL" id="RST96119.1"/>
    </source>
</evidence>
<feature type="domain" description="Alcohol dehydrogenase-like N-terminal" evidence="8">
    <location>
        <begin position="26"/>
        <end position="133"/>
    </location>
</feature>
<keyword evidence="6" id="KW-0521">NADP</keyword>
<feature type="binding site" evidence="6">
    <location>
        <position position="144"/>
    </location>
    <ligand>
        <name>Zn(2+)</name>
        <dbReference type="ChEBI" id="CHEBI:29105"/>
        <note>catalytic</note>
    </ligand>
</feature>
<feature type="domain" description="Alcohol dehydrogenase-like C-terminal" evidence="7">
    <location>
        <begin position="220"/>
        <end position="295"/>
    </location>
</feature>
<dbReference type="Gene3D" id="3.40.50.720">
    <property type="entry name" value="NAD(P)-binding Rossmann-like Domain"/>
    <property type="match status" value="1"/>
</dbReference>
<dbReference type="AlphaFoldDB" id="A0A429ZR46"/>
<dbReference type="GO" id="GO:0050256">
    <property type="term" value="F:ribitol-5-phosphate 2-dehydrogenase [NAD(P)+] activity"/>
    <property type="evidence" value="ECO:0007669"/>
    <property type="project" value="UniProtKB-UniRule"/>
</dbReference>
<reference evidence="9 10" key="1">
    <citation type="submission" date="2017-05" db="EMBL/GenBank/DDBJ databases">
        <title>Vagococcus spp. assemblies.</title>
        <authorList>
            <person name="Gulvik C.A."/>
        </authorList>
    </citation>
    <scope>NUCLEOTIDE SEQUENCE [LARGE SCALE GENOMIC DNA]</scope>
    <source>
        <strain evidence="9 10">NCFB 2777</strain>
    </source>
</reference>
<comment type="cofactor">
    <cofactor evidence="1 6">
        <name>Zn(2+)</name>
        <dbReference type="ChEBI" id="CHEBI:29105"/>
    </cofactor>
</comment>
<dbReference type="PANTHER" id="PTHR43350">
    <property type="entry name" value="NAD-DEPENDENT ALCOHOL DEHYDROGENASE"/>
    <property type="match status" value="1"/>
</dbReference>
<dbReference type="InterPro" id="IPR011032">
    <property type="entry name" value="GroES-like_sf"/>
</dbReference>
<evidence type="ECO:0000313" key="10">
    <source>
        <dbReference type="Proteomes" id="UP000287239"/>
    </source>
</evidence>
<evidence type="ECO:0000259" key="8">
    <source>
        <dbReference type="Pfam" id="PF08240"/>
    </source>
</evidence>
<dbReference type="InterPro" id="IPR013154">
    <property type="entry name" value="ADH-like_N"/>
</dbReference>
<dbReference type="Proteomes" id="UP000287239">
    <property type="component" value="Unassembled WGS sequence"/>
</dbReference>
<dbReference type="InterPro" id="IPR036291">
    <property type="entry name" value="NAD(P)-bd_dom_sf"/>
</dbReference>
<feature type="binding site" evidence="6">
    <location>
        <position position="64"/>
    </location>
    <ligand>
        <name>Zn(2+)</name>
        <dbReference type="ChEBI" id="CHEBI:29105"/>
        <note>catalytic</note>
    </ligand>
</feature>
<feature type="binding site" evidence="6">
    <location>
        <position position="38"/>
    </location>
    <ligand>
        <name>Zn(2+)</name>
        <dbReference type="ChEBI" id="CHEBI:29105"/>
        <note>catalytic</note>
    </ligand>
</feature>